<dbReference type="AlphaFoldDB" id="A0AAV7ULN0"/>
<proteinExistence type="predicted"/>
<reference evidence="1" key="1">
    <citation type="journal article" date="2022" name="bioRxiv">
        <title>Sequencing and chromosome-scale assembly of the giantPleurodeles waltlgenome.</title>
        <authorList>
            <person name="Brown T."/>
            <person name="Elewa A."/>
            <person name="Iarovenko S."/>
            <person name="Subramanian E."/>
            <person name="Araus A.J."/>
            <person name="Petzold A."/>
            <person name="Susuki M."/>
            <person name="Suzuki K.-i.T."/>
            <person name="Hayashi T."/>
            <person name="Toyoda A."/>
            <person name="Oliveira C."/>
            <person name="Osipova E."/>
            <person name="Leigh N.D."/>
            <person name="Simon A."/>
            <person name="Yun M.H."/>
        </authorList>
    </citation>
    <scope>NUCLEOTIDE SEQUENCE</scope>
    <source>
        <strain evidence="1">20211129_DDA</strain>
        <tissue evidence="1">Liver</tissue>
    </source>
</reference>
<accession>A0AAV7ULN0</accession>
<organism evidence="1 2">
    <name type="scientific">Pleurodeles waltl</name>
    <name type="common">Iberian ribbed newt</name>
    <dbReference type="NCBI Taxonomy" id="8319"/>
    <lineage>
        <taxon>Eukaryota</taxon>
        <taxon>Metazoa</taxon>
        <taxon>Chordata</taxon>
        <taxon>Craniata</taxon>
        <taxon>Vertebrata</taxon>
        <taxon>Euteleostomi</taxon>
        <taxon>Amphibia</taxon>
        <taxon>Batrachia</taxon>
        <taxon>Caudata</taxon>
        <taxon>Salamandroidea</taxon>
        <taxon>Salamandridae</taxon>
        <taxon>Pleurodelinae</taxon>
        <taxon>Pleurodeles</taxon>
    </lineage>
</organism>
<dbReference type="Proteomes" id="UP001066276">
    <property type="component" value="Chromosome 3_1"/>
</dbReference>
<dbReference type="EMBL" id="JANPWB010000005">
    <property type="protein sequence ID" value="KAJ1188522.1"/>
    <property type="molecule type" value="Genomic_DNA"/>
</dbReference>
<feature type="non-terminal residue" evidence="1">
    <location>
        <position position="1"/>
    </location>
</feature>
<protein>
    <submittedName>
        <fullName evidence="1">Uncharacterized protein</fullName>
    </submittedName>
</protein>
<keyword evidence="2" id="KW-1185">Reference proteome</keyword>
<evidence type="ECO:0000313" key="2">
    <source>
        <dbReference type="Proteomes" id="UP001066276"/>
    </source>
</evidence>
<name>A0AAV7ULN0_PLEWA</name>
<evidence type="ECO:0000313" key="1">
    <source>
        <dbReference type="EMBL" id="KAJ1188522.1"/>
    </source>
</evidence>
<gene>
    <name evidence="1" type="ORF">NDU88_005283</name>
</gene>
<comment type="caution">
    <text evidence="1">The sequence shown here is derived from an EMBL/GenBank/DDBJ whole genome shotgun (WGS) entry which is preliminary data.</text>
</comment>
<sequence>SVGCDLTSLRKRCCTSFLQPPASIFQSCCRQVLIFSREAGGTSIFQPQIGVASTFYPHGGRCVDFSLLACQLLLSGFQELDG</sequence>
<feature type="non-terminal residue" evidence="1">
    <location>
        <position position="82"/>
    </location>
</feature>